<comment type="caution">
    <text evidence="2">The sequence shown here is derived from an EMBL/GenBank/DDBJ whole genome shotgun (WGS) entry which is preliminary data.</text>
</comment>
<evidence type="ECO:0000313" key="2">
    <source>
        <dbReference type="EMBL" id="KAJ1958569.1"/>
    </source>
</evidence>
<accession>A0A9W8ANX7</accession>
<feature type="domain" description="EF-hand" evidence="1">
    <location>
        <begin position="101"/>
        <end position="136"/>
    </location>
</feature>
<gene>
    <name evidence="2" type="ORF">IWQ62_004877</name>
</gene>
<sequence length="139" mass="15693">MANASAISLSYLCEAIGINSLDPITPTILMDKFQISLEEAHKFFNKMEGPNSQKTTQKVLEKYVYSDKNHTFMNSVFNGFQGKVISENEFVNRWASSAGPIEMDMLKILFDECDKKLDGHITREEFLTIGVNSDDSIEV</sequence>
<name>A0A9W8ANX7_9FUNG</name>
<proteinExistence type="predicted"/>
<organism evidence="2 3">
    <name type="scientific">Dispira parvispora</name>
    <dbReference type="NCBI Taxonomy" id="1520584"/>
    <lineage>
        <taxon>Eukaryota</taxon>
        <taxon>Fungi</taxon>
        <taxon>Fungi incertae sedis</taxon>
        <taxon>Zoopagomycota</taxon>
        <taxon>Kickxellomycotina</taxon>
        <taxon>Dimargaritomycetes</taxon>
        <taxon>Dimargaritales</taxon>
        <taxon>Dimargaritaceae</taxon>
        <taxon>Dispira</taxon>
    </lineage>
</organism>
<dbReference type="InterPro" id="IPR011992">
    <property type="entry name" value="EF-hand-dom_pair"/>
</dbReference>
<evidence type="ECO:0000313" key="3">
    <source>
        <dbReference type="Proteomes" id="UP001150925"/>
    </source>
</evidence>
<keyword evidence="3" id="KW-1185">Reference proteome</keyword>
<dbReference type="EMBL" id="JANBPY010001773">
    <property type="protein sequence ID" value="KAJ1958569.1"/>
    <property type="molecule type" value="Genomic_DNA"/>
</dbReference>
<dbReference type="InterPro" id="IPR002048">
    <property type="entry name" value="EF_hand_dom"/>
</dbReference>
<dbReference type="GO" id="GO:0005509">
    <property type="term" value="F:calcium ion binding"/>
    <property type="evidence" value="ECO:0007669"/>
    <property type="project" value="InterPro"/>
</dbReference>
<dbReference type="AlphaFoldDB" id="A0A9W8ANX7"/>
<dbReference type="Proteomes" id="UP001150925">
    <property type="component" value="Unassembled WGS sequence"/>
</dbReference>
<evidence type="ECO:0000259" key="1">
    <source>
        <dbReference type="PROSITE" id="PS50222"/>
    </source>
</evidence>
<dbReference type="SUPFAM" id="SSF47473">
    <property type="entry name" value="EF-hand"/>
    <property type="match status" value="1"/>
</dbReference>
<dbReference type="PROSITE" id="PS50222">
    <property type="entry name" value="EF_HAND_2"/>
    <property type="match status" value="1"/>
</dbReference>
<dbReference type="Gene3D" id="1.10.238.10">
    <property type="entry name" value="EF-hand"/>
    <property type="match status" value="1"/>
</dbReference>
<reference evidence="2" key="1">
    <citation type="submission" date="2022-07" db="EMBL/GenBank/DDBJ databases">
        <title>Phylogenomic reconstructions and comparative analyses of Kickxellomycotina fungi.</title>
        <authorList>
            <person name="Reynolds N.K."/>
            <person name="Stajich J.E."/>
            <person name="Barry K."/>
            <person name="Grigoriev I.V."/>
            <person name="Crous P."/>
            <person name="Smith M.E."/>
        </authorList>
    </citation>
    <scope>NUCLEOTIDE SEQUENCE</scope>
    <source>
        <strain evidence="2">RSA 1196</strain>
    </source>
</reference>
<protein>
    <recommendedName>
        <fullName evidence="1">EF-hand domain-containing protein</fullName>
    </recommendedName>
</protein>